<comment type="domain">
    <text evidence="7">The DHHC domain is required for palmitoyltransferase activity.</text>
</comment>
<evidence type="ECO:0000256" key="5">
    <source>
        <dbReference type="ARBA" id="ARBA00023136"/>
    </source>
</evidence>
<dbReference type="AlphaFoldDB" id="A0ABD2KL55"/>
<evidence type="ECO:0000256" key="4">
    <source>
        <dbReference type="ARBA" id="ARBA00022989"/>
    </source>
</evidence>
<evidence type="ECO:0000313" key="9">
    <source>
        <dbReference type="EMBL" id="KAL3103497.1"/>
    </source>
</evidence>
<evidence type="ECO:0000259" key="8">
    <source>
        <dbReference type="Pfam" id="PF01529"/>
    </source>
</evidence>
<proteinExistence type="inferred from homology"/>
<protein>
    <recommendedName>
        <fullName evidence="7">Palmitoyltransferase</fullName>
        <ecNumber evidence="7">2.3.1.225</ecNumber>
    </recommendedName>
</protein>
<keyword evidence="6 7" id="KW-0012">Acyltransferase</keyword>
<comment type="similarity">
    <text evidence="7">Belongs to the DHHC palmitoyltransferase family.</text>
</comment>
<evidence type="ECO:0000313" key="10">
    <source>
        <dbReference type="Proteomes" id="UP001620626"/>
    </source>
</evidence>
<evidence type="ECO:0000256" key="7">
    <source>
        <dbReference type="RuleBase" id="RU079119"/>
    </source>
</evidence>
<keyword evidence="4 7" id="KW-1133">Transmembrane helix</keyword>
<evidence type="ECO:0000256" key="6">
    <source>
        <dbReference type="ARBA" id="ARBA00023315"/>
    </source>
</evidence>
<sequence>MPLAKKYEDLTSSDESAIADKNSPLTLTTNVVVDRIFSGDPEMADEGGKRVSRSENGQHIKKMSVNSALGPSVMIENKSGGDNELICEASEVRIGVLETMGAMISVQSEQGPEEILITKAVKVTESVEGKKGSYDEIGLALDKANKMALGSTVMRIIELFEVRLAFLVPFHVLFFLFLWTMVQTMIAPNEGPPDNFNIPAQIDEELKAISRSRAYNTKEFYAILERYVMDQKIEVACRAQNGAIRFCTRCACIKPDRCHHCSTCGRCFLKYDHHCPWINVCIRFNNYKFFVQFVGYAWLLSVFIFSTIFPFFITFWDAKISNVCRILVTFLFVLMFLLGLSLTFFLTCHLYLISKNRTSLEVIVGPPVFTYGEDKHAFDLGIRRNFHEVFGTVKWKWFFPLFSSQGDAVRFERREEVQAAAEEICE</sequence>
<comment type="subcellular location">
    <subcellularLocation>
        <location evidence="1">Membrane</location>
        <topology evidence="1">Multi-pass membrane protein</topology>
    </subcellularLocation>
</comment>
<comment type="catalytic activity">
    <reaction evidence="7">
        <text>L-cysteinyl-[protein] + hexadecanoyl-CoA = S-hexadecanoyl-L-cysteinyl-[protein] + CoA</text>
        <dbReference type="Rhea" id="RHEA:36683"/>
        <dbReference type="Rhea" id="RHEA-COMP:10131"/>
        <dbReference type="Rhea" id="RHEA-COMP:11032"/>
        <dbReference type="ChEBI" id="CHEBI:29950"/>
        <dbReference type="ChEBI" id="CHEBI:57287"/>
        <dbReference type="ChEBI" id="CHEBI:57379"/>
        <dbReference type="ChEBI" id="CHEBI:74151"/>
        <dbReference type="EC" id="2.3.1.225"/>
    </reaction>
</comment>
<keyword evidence="3 7" id="KW-0812">Transmembrane</keyword>
<dbReference type="EC" id="2.3.1.225" evidence="7"/>
<keyword evidence="10" id="KW-1185">Reference proteome</keyword>
<organism evidence="9 10">
    <name type="scientific">Heterodera trifolii</name>
    <dbReference type="NCBI Taxonomy" id="157864"/>
    <lineage>
        <taxon>Eukaryota</taxon>
        <taxon>Metazoa</taxon>
        <taxon>Ecdysozoa</taxon>
        <taxon>Nematoda</taxon>
        <taxon>Chromadorea</taxon>
        <taxon>Rhabditida</taxon>
        <taxon>Tylenchina</taxon>
        <taxon>Tylenchomorpha</taxon>
        <taxon>Tylenchoidea</taxon>
        <taxon>Heteroderidae</taxon>
        <taxon>Heteroderinae</taxon>
        <taxon>Heterodera</taxon>
    </lineage>
</organism>
<dbReference type="GO" id="GO:0019706">
    <property type="term" value="F:protein-cysteine S-palmitoyltransferase activity"/>
    <property type="evidence" value="ECO:0007669"/>
    <property type="project" value="UniProtKB-EC"/>
</dbReference>
<feature type="transmembrane region" description="Helical" evidence="7">
    <location>
        <begin position="327"/>
        <end position="352"/>
    </location>
</feature>
<dbReference type="GO" id="GO:0016020">
    <property type="term" value="C:membrane"/>
    <property type="evidence" value="ECO:0007669"/>
    <property type="project" value="UniProtKB-SubCell"/>
</dbReference>
<dbReference type="InterPro" id="IPR001594">
    <property type="entry name" value="Palmitoyltrfase_DHHC"/>
</dbReference>
<dbReference type="PROSITE" id="PS50216">
    <property type="entry name" value="DHHC"/>
    <property type="match status" value="1"/>
</dbReference>
<accession>A0ABD2KL55</accession>
<dbReference type="EMBL" id="JBICBT010000735">
    <property type="protein sequence ID" value="KAL3103497.1"/>
    <property type="molecule type" value="Genomic_DNA"/>
</dbReference>
<comment type="caution">
    <text evidence="9">The sequence shown here is derived from an EMBL/GenBank/DDBJ whole genome shotgun (WGS) entry which is preliminary data.</text>
</comment>
<feature type="transmembrane region" description="Helical" evidence="7">
    <location>
        <begin position="164"/>
        <end position="186"/>
    </location>
</feature>
<evidence type="ECO:0000256" key="3">
    <source>
        <dbReference type="ARBA" id="ARBA00022692"/>
    </source>
</evidence>
<keyword evidence="5 7" id="KW-0472">Membrane</keyword>
<reference evidence="9 10" key="1">
    <citation type="submission" date="2024-10" db="EMBL/GenBank/DDBJ databases">
        <authorList>
            <person name="Kim D."/>
        </authorList>
    </citation>
    <scope>NUCLEOTIDE SEQUENCE [LARGE SCALE GENOMIC DNA]</scope>
    <source>
        <strain evidence="9">BH-2024</strain>
    </source>
</reference>
<name>A0ABD2KL55_9BILA</name>
<evidence type="ECO:0000256" key="1">
    <source>
        <dbReference type="ARBA" id="ARBA00004141"/>
    </source>
</evidence>
<dbReference type="Proteomes" id="UP001620626">
    <property type="component" value="Unassembled WGS sequence"/>
</dbReference>
<keyword evidence="2 7" id="KW-0808">Transferase</keyword>
<gene>
    <name evidence="9" type="ORF">niasHT_025364</name>
</gene>
<feature type="domain" description="Palmitoyltransferase DHHC" evidence="8">
    <location>
        <begin position="243"/>
        <end position="362"/>
    </location>
</feature>
<feature type="transmembrane region" description="Helical" evidence="7">
    <location>
        <begin position="293"/>
        <end position="315"/>
    </location>
</feature>
<dbReference type="PANTHER" id="PTHR12246">
    <property type="entry name" value="PALMITOYLTRANSFERASE ZDHHC16"/>
    <property type="match status" value="1"/>
</dbReference>
<evidence type="ECO:0000256" key="2">
    <source>
        <dbReference type="ARBA" id="ARBA00022679"/>
    </source>
</evidence>
<dbReference type="Pfam" id="PF01529">
    <property type="entry name" value="DHHC"/>
    <property type="match status" value="1"/>
</dbReference>
<dbReference type="InterPro" id="IPR039859">
    <property type="entry name" value="PFA4/ZDH16/20/ERF2-like"/>
</dbReference>